<dbReference type="Proteomes" id="UP001224775">
    <property type="component" value="Unassembled WGS sequence"/>
</dbReference>
<dbReference type="SUPFAM" id="SSF53335">
    <property type="entry name" value="S-adenosyl-L-methionine-dependent methyltransferases"/>
    <property type="match status" value="1"/>
</dbReference>
<dbReference type="Gene3D" id="3.40.50.150">
    <property type="entry name" value="Vaccinia Virus protein VP39"/>
    <property type="match status" value="1"/>
</dbReference>
<sequence length="443" mass="49725">SGLTFWLDVDRDHGTAPHPRAYLLLTAEVRIAVIVENKKTAALTLPYSSKLKSYSQIQTPNMQPRLRKTGNQKPCGKNNNLIISHALTFAAGLIIYSLFNTEDCGDVVMKALKNAKNDNKIQNPPPVAVAKASLRSEPQTVQLYAPAKAKEKEGRKGELNFFDIGITTGTDKVLGEKNLPLCLKDDKACGQPQQVRDECRPFGHFYHTMYQQTIGSYSLDDAAPFQFLEVGFFHGNGYDMYREFLPRGDCHSIEISCLPPGSREEGKWPWGNFPEENPRYKQYLDENRLHCGDGSDPNFLMEVWKNEMKVPGAPPLKIVVDDGSHEAAHMAQTVMFWLPRIEPGGVLVVEDIQPTSVANPFTTQFLPQIMKDLHYCGDKDKPTEDKACFPTLVGMIQSIHCEMHICVFERNQAPAKELSLEESSLPENALDMKKCKSMLPGHW</sequence>
<protein>
    <submittedName>
        <fullName evidence="1">Uncharacterized protein</fullName>
    </submittedName>
</protein>
<dbReference type="InterPro" id="IPR029063">
    <property type="entry name" value="SAM-dependent_MTases_sf"/>
</dbReference>
<keyword evidence="2" id="KW-1185">Reference proteome</keyword>
<evidence type="ECO:0000313" key="1">
    <source>
        <dbReference type="EMBL" id="KAK1744007.1"/>
    </source>
</evidence>
<reference evidence="1" key="1">
    <citation type="submission" date="2023-06" db="EMBL/GenBank/DDBJ databases">
        <title>Survivors Of The Sea: Transcriptome response of Skeletonema marinoi to long-term dormancy.</title>
        <authorList>
            <person name="Pinder M.I.M."/>
            <person name="Kourtchenko O."/>
            <person name="Robertson E.K."/>
            <person name="Larsson T."/>
            <person name="Maumus F."/>
            <person name="Osuna-Cruz C.M."/>
            <person name="Vancaester E."/>
            <person name="Stenow R."/>
            <person name="Vandepoele K."/>
            <person name="Ploug H."/>
            <person name="Bruchert V."/>
            <person name="Godhe A."/>
            <person name="Topel M."/>
        </authorList>
    </citation>
    <scope>NUCLEOTIDE SEQUENCE</scope>
    <source>
        <strain evidence="1">R05AC</strain>
    </source>
</reference>
<feature type="non-terminal residue" evidence="1">
    <location>
        <position position="443"/>
    </location>
</feature>
<dbReference type="EMBL" id="JATAAI010000008">
    <property type="protein sequence ID" value="KAK1744007.1"/>
    <property type="molecule type" value="Genomic_DNA"/>
</dbReference>
<organism evidence="1 2">
    <name type="scientific">Skeletonema marinoi</name>
    <dbReference type="NCBI Taxonomy" id="267567"/>
    <lineage>
        <taxon>Eukaryota</taxon>
        <taxon>Sar</taxon>
        <taxon>Stramenopiles</taxon>
        <taxon>Ochrophyta</taxon>
        <taxon>Bacillariophyta</taxon>
        <taxon>Coscinodiscophyceae</taxon>
        <taxon>Thalassiosirophycidae</taxon>
        <taxon>Thalassiosirales</taxon>
        <taxon>Skeletonemataceae</taxon>
        <taxon>Skeletonema</taxon>
        <taxon>Skeletonema marinoi-dohrnii complex</taxon>
    </lineage>
</organism>
<comment type="caution">
    <text evidence="1">The sequence shown here is derived from an EMBL/GenBank/DDBJ whole genome shotgun (WGS) entry which is preliminary data.</text>
</comment>
<accession>A0AAD8YEL4</accession>
<gene>
    <name evidence="1" type="ORF">QTG54_005604</name>
</gene>
<name>A0AAD8YEL4_9STRA</name>
<evidence type="ECO:0000313" key="2">
    <source>
        <dbReference type="Proteomes" id="UP001224775"/>
    </source>
</evidence>
<dbReference type="AlphaFoldDB" id="A0AAD8YEL4"/>
<proteinExistence type="predicted"/>